<comment type="similarity">
    <text evidence="1">Belongs to the PPR family. P subfamily.</text>
</comment>
<reference evidence="4" key="2">
    <citation type="journal article" date="2024" name="Plant">
        <title>Genomic evolution and insights into agronomic trait innovations of Sesamum species.</title>
        <authorList>
            <person name="Miao H."/>
            <person name="Wang L."/>
            <person name="Qu L."/>
            <person name="Liu H."/>
            <person name="Sun Y."/>
            <person name="Le M."/>
            <person name="Wang Q."/>
            <person name="Wei S."/>
            <person name="Zheng Y."/>
            <person name="Lin W."/>
            <person name="Duan Y."/>
            <person name="Cao H."/>
            <person name="Xiong S."/>
            <person name="Wang X."/>
            <person name="Wei L."/>
            <person name="Li C."/>
            <person name="Ma Q."/>
            <person name="Ju M."/>
            <person name="Zhao R."/>
            <person name="Li G."/>
            <person name="Mu C."/>
            <person name="Tian Q."/>
            <person name="Mei H."/>
            <person name="Zhang T."/>
            <person name="Gao T."/>
            <person name="Zhang H."/>
        </authorList>
    </citation>
    <scope>NUCLEOTIDE SEQUENCE</scope>
    <source>
        <strain evidence="4">KEN1</strain>
    </source>
</reference>
<gene>
    <name evidence="4" type="ORF">Slati_0999400</name>
</gene>
<feature type="repeat" description="PPR" evidence="3">
    <location>
        <begin position="184"/>
        <end position="218"/>
    </location>
</feature>
<dbReference type="EMBL" id="JACGWN010000003">
    <property type="protein sequence ID" value="KAL0456602.1"/>
    <property type="molecule type" value="Genomic_DNA"/>
</dbReference>
<dbReference type="Pfam" id="PF13041">
    <property type="entry name" value="PPR_2"/>
    <property type="match status" value="3"/>
</dbReference>
<comment type="caution">
    <text evidence="4">The sequence shown here is derived from an EMBL/GenBank/DDBJ whole genome shotgun (WGS) entry which is preliminary data.</text>
</comment>
<dbReference type="InterPro" id="IPR011990">
    <property type="entry name" value="TPR-like_helical_dom_sf"/>
</dbReference>
<dbReference type="Pfam" id="PF01535">
    <property type="entry name" value="PPR"/>
    <property type="match status" value="1"/>
</dbReference>
<reference evidence="4" key="1">
    <citation type="submission" date="2020-06" db="EMBL/GenBank/DDBJ databases">
        <authorList>
            <person name="Li T."/>
            <person name="Hu X."/>
            <person name="Zhang T."/>
            <person name="Song X."/>
            <person name="Zhang H."/>
            <person name="Dai N."/>
            <person name="Sheng W."/>
            <person name="Hou X."/>
            <person name="Wei L."/>
        </authorList>
    </citation>
    <scope>NUCLEOTIDE SEQUENCE</scope>
    <source>
        <strain evidence="4">KEN1</strain>
        <tissue evidence="4">Leaf</tissue>
    </source>
</reference>
<dbReference type="PANTHER" id="PTHR46128:SF82">
    <property type="entry name" value="PENTACOTRIPEPTIDE-REPEAT REGION OF PRORP DOMAIN-CONTAINING PROTEIN"/>
    <property type="match status" value="1"/>
</dbReference>
<dbReference type="PROSITE" id="PS51375">
    <property type="entry name" value="PPR"/>
    <property type="match status" value="9"/>
</dbReference>
<feature type="repeat" description="PPR" evidence="3">
    <location>
        <begin position="219"/>
        <end position="253"/>
    </location>
</feature>
<feature type="repeat" description="PPR" evidence="3">
    <location>
        <begin position="379"/>
        <end position="413"/>
    </location>
</feature>
<evidence type="ECO:0000256" key="3">
    <source>
        <dbReference type="PROSITE-ProRule" id="PRU00708"/>
    </source>
</evidence>
<feature type="repeat" description="PPR" evidence="3">
    <location>
        <begin position="295"/>
        <end position="325"/>
    </location>
</feature>
<evidence type="ECO:0000256" key="1">
    <source>
        <dbReference type="ARBA" id="ARBA00007626"/>
    </source>
</evidence>
<dbReference type="Pfam" id="PF12854">
    <property type="entry name" value="PPR_1"/>
    <property type="match status" value="2"/>
</dbReference>
<feature type="repeat" description="PPR" evidence="3">
    <location>
        <begin position="414"/>
        <end position="448"/>
    </location>
</feature>
<organism evidence="4">
    <name type="scientific">Sesamum latifolium</name>
    <dbReference type="NCBI Taxonomy" id="2727402"/>
    <lineage>
        <taxon>Eukaryota</taxon>
        <taxon>Viridiplantae</taxon>
        <taxon>Streptophyta</taxon>
        <taxon>Embryophyta</taxon>
        <taxon>Tracheophyta</taxon>
        <taxon>Spermatophyta</taxon>
        <taxon>Magnoliopsida</taxon>
        <taxon>eudicotyledons</taxon>
        <taxon>Gunneridae</taxon>
        <taxon>Pentapetalae</taxon>
        <taxon>asterids</taxon>
        <taxon>lamiids</taxon>
        <taxon>Lamiales</taxon>
        <taxon>Pedaliaceae</taxon>
        <taxon>Sesamum</taxon>
    </lineage>
</organism>
<evidence type="ECO:0000313" key="4">
    <source>
        <dbReference type="EMBL" id="KAL0456602.1"/>
    </source>
</evidence>
<evidence type="ECO:0000256" key="2">
    <source>
        <dbReference type="ARBA" id="ARBA00022737"/>
    </source>
</evidence>
<dbReference type="PANTHER" id="PTHR46128">
    <property type="entry name" value="MITOCHONDRIAL GROUP I INTRON SPLICING FACTOR CCM1"/>
    <property type="match status" value="1"/>
</dbReference>
<feature type="repeat" description="PPR" evidence="3">
    <location>
        <begin position="78"/>
        <end position="112"/>
    </location>
</feature>
<accession>A0AAW2XUP0</accession>
<sequence>MGGMTAASAVHLIRRGISANKLGTSSLPFSFFSSNFHSIDHKDGTFSLRPRIDFSCIHEIDDAVFLFREMVRMRPQPSVVQFNKLLSIIVKMKQYRVALNLFDEMRQSDIPVSEYKMNIAINCYCLLNRVDFGFAILGSFFKRGYEPNVTTFTTLIKGLFLDDKLIEAEKLFKKLLTLKMCETDEVTILTVINGLCKAGHTLTAYDLLGLFEKTSFKPNVYSYNTVIDSLCKDRMVDEALQLLAKMIDKGISPNIVTYNSVVQGFCNFGRWKEAKDLISEMVDHKIFLNRNISPDVVMYTTLIDGYRLVGQIDKARKLLDSMPGRCADGLKLFKDMHAQQLIPDVVTYNTLLNGLCMNKQIVEAFSFLDIMEEQDVNPDLITYSILIHGLCKDGKLEIARNLFNSLPSKGLQPNAQMYTSIIGSLCQEGHIEDAKCLLVEMEKSGCAPDSVTYNVCIQGLLKRKLLVEAKTFLDEMYRRGFSSDATSASMLLDHLQDEGLR</sequence>
<feature type="repeat" description="PPR" evidence="3">
    <location>
        <begin position="449"/>
        <end position="483"/>
    </location>
</feature>
<feature type="repeat" description="PPR" evidence="3">
    <location>
        <begin position="254"/>
        <end position="288"/>
    </location>
</feature>
<dbReference type="InterPro" id="IPR002885">
    <property type="entry name" value="PPR_rpt"/>
</dbReference>
<dbReference type="AlphaFoldDB" id="A0AAW2XUP0"/>
<protein>
    <submittedName>
        <fullName evidence="4">Pentatricopeptide repeat-containing protein, mitochondrial</fullName>
    </submittedName>
</protein>
<proteinExistence type="inferred from homology"/>
<name>A0AAW2XUP0_9LAMI</name>
<dbReference type="Pfam" id="PF13812">
    <property type="entry name" value="PPR_3"/>
    <property type="match status" value="1"/>
</dbReference>
<feature type="repeat" description="PPR" evidence="3">
    <location>
        <begin position="344"/>
        <end position="378"/>
    </location>
</feature>
<dbReference type="InterPro" id="IPR050872">
    <property type="entry name" value="PPR_P_subfamily"/>
</dbReference>
<keyword evidence="2" id="KW-0677">Repeat</keyword>
<dbReference type="NCBIfam" id="TIGR00756">
    <property type="entry name" value="PPR"/>
    <property type="match status" value="8"/>
</dbReference>
<dbReference type="Gene3D" id="1.25.40.10">
    <property type="entry name" value="Tetratricopeptide repeat domain"/>
    <property type="match status" value="4"/>
</dbReference>